<organism evidence="2 3">
    <name type="scientific">Actinacidiphila cocklensis</name>
    <dbReference type="NCBI Taxonomy" id="887465"/>
    <lineage>
        <taxon>Bacteria</taxon>
        <taxon>Bacillati</taxon>
        <taxon>Actinomycetota</taxon>
        <taxon>Actinomycetes</taxon>
        <taxon>Kitasatosporales</taxon>
        <taxon>Streptomycetaceae</taxon>
        <taxon>Actinacidiphila</taxon>
    </lineage>
</organism>
<keyword evidence="2" id="KW-0540">Nuclease</keyword>
<gene>
    <name evidence="2" type="ORF">SCOCK_360036</name>
</gene>
<name>A0A9W4DTN1_9ACTN</name>
<keyword evidence="2" id="KW-0269">Exonuclease</keyword>
<reference evidence="2" key="1">
    <citation type="submission" date="2021-05" db="EMBL/GenBank/DDBJ databases">
        <authorList>
            <person name="Arsene-Ploetze F."/>
        </authorList>
    </citation>
    <scope>NUCLEOTIDE SEQUENCE</scope>
    <source>
        <strain evidence="2">DSM 42138</strain>
    </source>
</reference>
<evidence type="ECO:0000256" key="1">
    <source>
        <dbReference type="SAM" id="MobiDB-lite"/>
    </source>
</evidence>
<feature type="compositionally biased region" description="Basic residues" evidence="1">
    <location>
        <begin position="72"/>
        <end position="91"/>
    </location>
</feature>
<evidence type="ECO:0000313" key="3">
    <source>
        <dbReference type="Proteomes" id="UP001152519"/>
    </source>
</evidence>
<sequence>MAGRGVPKGANAAETGNHPGAPGTARQAPARGRPGEGPGTGGRARAGGRTLERLLIPARKAHPPDVPAAHRDPHHRSGGALPRRRDRRGGP</sequence>
<keyword evidence="3" id="KW-1185">Reference proteome</keyword>
<feature type="region of interest" description="Disordered" evidence="1">
    <location>
        <begin position="1"/>
        <end position="91"/>
    </location>
</feature>
<evidence type="ECO:0000313" key="2">
    <source>
        <dbReference type="EMBL" id="CAG6395794.1"/>
    </source>
</evidence>
<feature type="compositionally biased region" description="Low complexity" evidence="1">
    <location>
        <begin position="19"/>
        <end position="32"/>
    </location>
</feature>
<keyword evidence="2" id="KW-0378">Hydrolase</keyword>
<dbReference type="AlphaFoldDB" id="A0A9W4DTN1"/>
<feature type="compositionally biased region" description="Gly residues" evidence="1">
    <location>
        <begin position="35"/>
        <end position="45"/>
    </location>
</feature>
<dbReference type="Proteomes" id="UP001152519">
    <property type="component" value="Unassembled WGS sequence"/>
</dbReference>
<dbReference type="EMBL" id="CAJSLV010000066">
    <property type="protein sequence ID" value="CAG6395794.1"/>
    <property type="molecule type" value="Genomic_DNA"/>
</dbReference>
<dbReference type="GO" id="GO:0004527">
    <property type="term" value="F:exonuclease activity"/>
    <property type="evidence" value="ECO:0007669"/>
    <property type="project" value="UniProtKB-KW"/>
</dbReference>
<comment type="caution">
    <text evidence="2">The sequence shown here is derived from an EMBL/GenBank/DDBJ whole genome shotgun (WGS) entry which is preliminary data.</text>
</comment>
<accession>A0A9W4DTN1</accession>
<proteinExistence type="predicted"/>
<protein>
    <submittedName>
        <fullName evidence="2">Exonuclease SbcC</fullName>
    </submittedName>
</protein>